<name>A0A314XSN7_PRUYE</name>
<keyword evidence="2" id="KW-1185">Reference proteome</keyword>
<gene>
    <name evidence="1" type="ORF">Pyn_10359</name>
</gene>
<organism evidence="1 2">
    <name type="scientific">Prunus yedoensis var. nudiflora</name>
    <dbReference type="NCBI Taxonomy" id="2094558"/>
    <lineage>
        <taxon>Eukaryota</taxon>
        <taxon>Viridiplantae</taxon>
        <taxon>Streptophyta</taxon>
        <taxon>Embryophyta</taxon>
        <taxon>Tracheophyta</taxon>
        <taxon>Spermatophyta</taxon>
        <taxon>Magnoliopsida</taxon>
        <taxon>eudicotyledons</taxon>
        <taxon>Gunneridae</taxon>
        <taxon>Pentapetalae</taxon>
        <taxon>rosids</taxon>
        <taxon>fabids</taxon>
        <taxon>Rosales</taxon>
        <taxon>Rosaceae</taxon>
        <taxon>Amygdaloideae</taxon>
        <taxon>Amygdaleae</taxon>
        <taxon>Prunus</taxon>
    </lineage>
</organism>
<accession>A0A314XSN7</accession>
<dbReference type="EMBL" id="PJQY01002219">
    <property type="protein sequence ID" value="PQP95586.1"/>
    <property type="molecule type" value="Genomic_DNA"/>
</dbReference>
<evidence type="ECO:0000313" key="2">
    <source>
        <dbReference type="Proteomes" id="UP000250321"/>
    </source>
</evidence>
<reference evidence="1 2" key="1">
    <citation type="submission" date="2018-02" db="EMBL/GenBank/DDBJ databases">
        <title>Draft genome of wild Prunus yedoensis var. nudiflora.</title>
        <authorList>
            <person name="Baek S."/>
            <person name="Kim J.-H."/>
            <person name="Choi K."/>
            <person name="Kim G.-B."/>
            <person name="Cho A."/>
            <person name="Jang H."/>
            <person name="Shin C.-H."/>
            <person name="Yu H.-J."/>
            <person name="Mun J.-H."/>
        </authorList>
    </citation>
    <scope>NUCLEOTIDE SEQUENCE [LARGE SCALE GENOMIC DNA]</scope>
    <source>
        <strain evidence="2">cv. Jeju island</strain>
        <tissue evidence="1">Leaf</tissue>
    </source>
</reference>
<sequence>MAAGMLATAKGWRLMAGMAAGMLAAAKGRKEDEFSWLLRGLQQPREADFA</sequence>
<dbReference type="AlphaFoldDB" id="A0A314XSN7"/>
<proteinExistence type="predicted"/>
<comment type="caution">
    <text evidence="1">The sequence shown here is derived from an EMBL/GenBank/DDBJ whole genome shotgun (WGS) entry which is preliminary data.</text>
</comment>
<protein>
    <submittedName>
        <fullName evidence="1">Uncharacterized protein</fullName>
    </submittedName>
</protein>
<dbReference type="Proteomes" id="UP000250321">
    <property type="component" value="Unassembled WGS sequence"/>
</dbReference>
<evidence type="ECO:0000313" key="1">
    <source>
        <dbReference type="EMBL" id="PQP95586.1"/>
    </source>
</evidence>